<dbReference type="Proteomes" id="UP000501989">
    <property type="component" value="Chromosome"/>
</dbReference>
<name>A0A6M8MLM8_9PSED</name>
<keyword evidence="2" id="KW-1185">Reference proteome</keyword>
<evidence type="ECO:0000313" key="1">
    <source>
        <dbReference type="EMBL" id="QKF52806.1"/>
    </source>
</evidence>
<sequence>MKKPQVDFEYMRDLIEEFFKRPAIRSSLKVIEEAGITGWEIWFQVEFARFLAAHESKLDWAREWPIEFDYRREKTRNFLKADFLIRKKGSAVDRWIALEIKQHVNAGNCINNMVSDLAKVAKMRKSELDMRSIWALGIFLHDEKDIPEMIRERLIIAGQSYHEGRMITKPISRTGFSYALF</sequence>
<dbReference type="EMBL" id="CP053746">
    <property type="protein sequence ID" value="QKF52806.1"/>
    <property type="molecule type" value="Genomic_DNA"/>
</dbReference>
<proteinExistence type="predicted"/>
<evidence type="ECO:0000313" key="2">
    <source>
        <dbReference type="Proteomes" id="UP000501989"/>
    </source>
</evidence>
<gene>
    <name evidence="1" type="ORF">FX982_03798</name>
</gene>
<accession>A0A6M8MLM8</accession>
<organism evidence="1 2">
    <name type="scientific">Pseudomonas graminis</name>
    <dbReference type="NCBI Taxonomy" id="158627"/>
    <lineage>
        <taxon>Bacteria</taxon>
        <taxon>Pseudomonadati</taxon>
        <taxon>Pseudomonadota</taxon>
        <taxon>Gammaproteobacteria</taxon>
        <taxon>Pseudomonadales</taxon>
        <taxon>Pseudomonadaceae</taxon>
        <taxon>Pseudomonas</taxon>
    </lineage>
</organism>
<dbReference type="RefSeq" id="WP_172612035.1">
    <property type="nucleotide sequence ID" value="NZ_CP053746.1"/>
</dbReference>
<dbReference type="AlphaFoldDB" id="A0A6M8MLM8"/>
<protein>
    <submittedName>
        <fullName evidence="1">Uncharacterized protein</fullName>
    </submittedName>
</protein>
<reference evidence="2" key="1">
    <citation type="submission" date="2019-12" db="EMBL/GenBank/DDBJ databases">
        <title>Endophytic bacteria associated with Panax ginseng seedlings.</title>
        <authorList>
            <person name="Park J.M."/>
            <person name="Shin R."/>
            <person name="Jo S.H."/>
        </authorList>
    </citation>
    <scope>NUCLEOTIDE SEQUENCE [LARGE SCALE GENOMIC DNA]</scope>
    <source>
        <strain evidence="2">PgKB30</strain>
    </source>
</reference>
<dbReference type="KEGG" id="pgg:FX982_03798"/>